<dbReference type="GO" id="GO:0005737">
    <property type="term" value="C:cytoplasm"/>
    <property type="evidence" value="ECO:0007669"/>
    <property type="project" value="UniProtKB-SubCell"/>
</dbReference>
<feature type="domain" description="Helix-hairpin-helix DNA-binding motif class 1" evidence="7">
    <location>
        <begin position="72"/>
        <end position="91"/>
    </location>
</feature>
<dbReference type="GO" id="GO:0005524">
    <property type="term" value="F:ATP binding"/>
    <property type="evidence" value="ECO:0007669"/>
    <property type="project" value="InterPro"/>
</dbReference>
<dbReference type="InterPro" id="IPR000085">
    <property type="entry name" value="RuvA"/>
</dbReference>
<dbReference type="GO" id="GO:0009378">
    <property type="term" value="F:four-way junction helicase activity"/>
    <property type="evidence" value="ECO:0007669"/>
    <property type="project" value="InterPro"/>
</dbReference>
<evidence type="ECO:0000259" key="7">
    <source>
        <dbReference type="SMART" id="SM00278"/>
    </source>
</evidence>
<feature type="region of interest" description="Domain III" evidence="6">
    <location>
        <begin position="145"/>
        <end position="187"/>
    </location>
</feature>
<dbReference type="GO" id="GO:0000400">
    <property type="term" value="F:four-way junction DNA binding"/>
    <property type="evidence" value="ECO:0007669"/>
    <property type="project" value="UniProtKB-UniRule"/>
</dbReference>
<dbReference type="Pfam" id="PF14520">
    <property type="entry name" value="HHH_5"/>
    <property type="match status" value="1"/>
</dbReference>
<proteinExistence type="inferred from homology"/>
<evidence type="ECO:0000313" key="9">
    <source>
        <dbReference type="Proteomes" id="UP000176355"/>
    </source>
</evidence>
<comment type="caution">
    <text evidence="6">Lacks conserved residue(s) required for the propagation of feature annotation.</text>
</comment>
<dbReference type="SUPFAM" id="SSF50249">
    <property type="entry name" value="Nucleic acid-binding proteins"/>
    <property type="match status" value="1"/>
</dbReference>
<reference evidence="8 9" key="1">
    <citation type="journal article" date="2016" name="Nat. Commun.">
        <title>Thousands of microbial genomes shed light on interconnected biogeochemical processes in an aquifer system.</title>
        <authorList>
            <person name="Anantharaman K."/>
            <person name="Brown C.T."/>
            <person name="Hug L.A."/>
            <person name="Sharon I."/>
            <person name="Castelle C.J."/>
            <person name="Probst A.J."/>
            <person name="Thomas B.C."/>
            <person name="Singh A."/>
            <person name="Wilkins M.J."/>
            <person name="Karaoz U."/>
            <person name="Brodie E.L."/>
            <person name="Williams K.H."/>
            <person name="Hubbard S.S."/>
            <person name="Banfield J.F."/>
        </authorList>
    </citation>
    <scope>NUCLEOTIDE SEQUENCE [LARGE SCALE GENOMIC DNA]</scope>
</reference>
<keyword evidence="8" id="KW-0378">Hydrolase</keyword>
<evidence type="ECO:0000256" key="4">
    <source>
        <dbReference type="ARBA" id="ARBA00023172"/>
    </source>
</evidence>
<comment type="caution">
    <text evidence="8">The sequence shown here is derived from an EMBL/GenBank/DDBJ whole genome shotgun (WGS) entry which is preliminary data.</text>
</comment>
<dbReference type="Gene3D" id="2.40.50.140">
    <property type="entry name" value="Nucleic acid-binding proteins"/>
    <property type="match status" value="1"/>
</dbReference>
<keyword evidence="8" id="KW-0067">ATP-binding</keyword>
<dbReference type="Proteomes" id="UP000176355">
    <property type="component" value="Unassembled WGS sequence"/>
</dbReference>
<comment type="subunit">
    <text evidence="6">Homotetramer. Forms an RuvA(8)-RuvB(12)-Holliday junction (HJ) complex. HJ DNA is sandwiched between 2 RuvA tetramers; dsDNA enters through RuvA and exits via RuvB. An RuvB hexamer assembles on each DNA strand where it exits the tetramer. Each RuvB hexamer is contacted by two RuvA subunits (via domain III) on 2 adjacent RuvB subunits; this complex drives branch migration. In the full resolvosome a probable DNA-RuvA(4)-RuvB(12)-RuvC(2) complex forms which resolves the HJ.</text>
</comment>
<keyword evidence="5 6" id="KW-0234">DNA repair</keyword>
<comment type="function">
    <text evidence="6">The RuvA-RuvB-RuvC complex processes Holliday junction (HJ) DNA during genetic recombination and DNA repair, while the RuvA-RuvB complex plays an important role in the rescue of blocked DNA replication forks via replication fork reversal (RFR). RuvA specifically binds to HJ cruciform DNA, conferring on it an open structure. The RuvB hexamer acts as an ATP-dependent pump, pulling dsDNA into and through the RuvAB complex. HJ branch migration allows RuvC to scan DNA until it finds its consensus sequence, where it cleaves and resolves the cruciform DNA.</text>
</comment>
<dbReference type="SUPFAM" id="SSF46929">
    <property type="entry name" value="DNA helicase RuvA subunit, C-terminal domain"/>
    <property type="match status" value="1"/>
</dbReference>
<keyword evidence="3 6" id="KW-0238">DNA-binding</keyword>
<dbReference type="NCBIfam" id="TIGR00084">
    <property type="entry name" value="ruvA"/>
    <property type="match status" value="1"/>
</dbReference>
<keyword evidence="1 6" id="KW-0963">Cytoplasm</keyword>
<dbReference type="InterPro" id="IPR003583">
    <property type="entry name" value="Hlx-hairpin-Hlx_DNA-bd_motif"/>
</dbReference>
<gene>
    <name evidence="6" type="primary">ruvA</name>
    <name evidence="8" type="ORF">A3G03_00585</name>
</gene>
<name>A0A1G2P6W1_9BACT</name>
<dbReference type="SUPFAM" id="SSF47781">
    <property type="entry name" value="RuvA domain 2-like"/>
    <property type="match status" value="1"/>
</dbReference>
<dbReference type="GO" id="GO:0009379">
    <property type="term" value="C:Holliday junction helicase complex"/>
    <property type="evidence" value="ECO:0007669"/>
    <property type="project" value="InterPro"/>
</dbReference>
<keyword evidence="8" id="KW-0347">Helicase</keyword>
<keyword evidence="8" id="KW-0547">Nucleotide-binding</keyword>
<dbReference type="AlphaFoldDB" id="A0A1G2P6W1"/>
<protein>
    <recommendedName>
        <fullName evidence="6">Holliday junction branch migration complex subunit RuvA</fullName>
    </recommendedName>
</protein>
<dbReference type="HAMAP" id="MF_00031">
    <property type="entry name" value="DNA_HJ_migration_RuvA"/>
    <property type="match status" value="1"/>
</dbReference>
<evidence type="ECO:0000256" key="3">
    <source>
        <dbReference type="ARBA" id="ARBA00023125"/>
    </source>
</evidence>
<dbReference type="GO" id="GO:0006310">
    <property type="term" value="P:DNA recombination"/>
    <property type="evidence" value="ECO:0007669"/>
    <property type="project" value="UniProtKB-UniRule"/>
</dbReference>
<dbReference type="SMART" id="SM00278">
    <property type="entry name" value="HhH1"/>
    <property type="match status" value="2"/>
</dbReference>
<evidence type="ECO:0000256" key="5">
    <source>
        <dbReference type="ARBA" id="ARBA00023204"/>
    </source>
</evidence>
<sequence>MISSLKGIVTGKDRKSLVVEVSGVGLRVFSASDTLTKAKKGAAVALFTHLAVREDALTLYGFTDKETLEFFELLIGISGIGPKTAVAILNVASPETIRKAVASGDTSYLTKVSGIGKKTADRIVRELEDKIGVLEEGASISDEVDAVEALRSLGYSQSEAREALKKVPQLVIGAGERVKAALKILGR</sequence>
<evidence type="ECO:0000313" key="8">
    <source>
        <dbReference type="EMBL" id="OHA44040.1"/>
    </source>
</evidence>
<comment type="subcellular location">
    <subcellularLocation>
        <location evidence="6">Cytoplasm</location>
    </subcellularLocation>
</comment>
<dbReference type="EMBL" id="MHSL01000011">
    <property type="protein sequence ID" value="OHA44040.1"/>
    <property type="molecule type" value="Genomic_DNA"/>
</dbReference>
<dbReference type="InterPro" id="IPR010994">
    <property type="entry name" value="RuvA_2-like"/>
</dbReference>
<comment type="similarity">
    <text evidence="6">Belongs to the RuvA family.</text>
</comment>
<evidence type="ECO:0000256" key="6">
    <source>
        <dbReference type="HAMAP-Rule" id="MF_00031"/>
    </source>
</evidence>
<feature type="domain" description="Helix-hairpin-helix DNA-binding motif class 1" evidence="7">
    <location>
        <begin position="107"/>
        <end position="126"/>
    </location>
</feature>
<dbReference type="Gene3D" id="1.10.150.20">
    <property type="entry name" value="5' to 3' exonuclease, C-terminal subdomain"/>
    <property type="match status" value="1"/>
</dbReference>
<dbReference type="Gene3D" id="1.10.8.10">
    <property type="entry name" value="DNA helicase RuvA subunit, C-terminal domain"/>
    <property type="match status" value="1"/>
</dbReference>
<dbReference type="STRING" id="1802333.A3G03_00585"/>
<keyword evidence="2 6" id="KW-0227">DNA damage</keyword>
<dbReference type="Pfam" id="PF01330">
    <property type="entry name" value="RuvA_N"/>
    <property type="match status" value="1"/>
</dbReference>
<organism evidence="8 9">
    <name type="scientific">Candidatus Taylorbacteria bacterium RIFCSPLOWO2_12_FULL_44_15c</name>
    <dbReference type="NCBI Taxonomy" id="1802333"/>
    <lineage>
        <taxon>Bacteria</taxon>
        <taxon>Candidatus Tayloriibacteriota</taxon>
    </lineage>
</organism>
<dbReference type="Pfam" id="PF07499">
    <property type="entry name" value="RuvA_C"/>
    <property type="match status" value="1"/>
</dbReference>
<dbReference type="GO" id="GO:0006281">
    <property type="term" value="P:DNA repair"/>
    <property type="evidence" value="ECO:0007669"/>
    <property type="project" value="UniProtKB-UniRule"/>
</dbReference>
<evidence type="ECO:0000256" key="2">
    <source>
        <dbReference type="ARBA" id="ARBA00022763"/>
    </source>
</evidence>
<dbReference type="InterPro" id="IPR013849">
    <property type="entry name" value="DNA_helicase_Holl-junc_RuvA_I"/>
</dbReference>
<dbReference type="InterPro" id="IPR011114">
    <property type="entry name" value="RuvA_C"/>
</dbReference>
<dbReference type="InterPro" id="IPR012340">
    <property type="entry name" value="NA-bd_OB-fold"/>
</dbReference>
<dbReference type="InterPro" id="IPR036267">
    <property type="entry name" value="RuvA_C_sf"/>
</dbReference>
<dbReference type="CDD" id="cd14332">
    <property type="entry name" value="UBA_RuvA_C"/>
    <property type="match status" value="1"/>
</dbReference>
<keyword evidence="4 6" id="KW-0233">DNA recombination</keyword>
<evidence type="ECO:0000256" key="1">
    <source>
        <dbReference type="ARBA" id="ARBA00022490"/>
    </source>
</evidence>
<dbReference type="GO" id="GO:0048476">
    <property type="term" value="C:Holliday junction resolvase complex"/>
    <property type="evidence" value="ECO:0007669"/>
    <property type="project" value="UniProtKB-UniRule"/>
</dbReference>
<comment type="domain">
    <text evidence="6">Has three domains with a flexible linker between the domains II and III and assumes an 'L' shape. Domain III is highly mobile and contacts RuvB.</text>
</comment>
<accession>A0A1G2P6W1</accession>